<dbReference type="RefSeq" id="WP_132117389.1">
    <property type="nucleotide sequence ID" value="NZ_SMJU01000006.1"/>
</dbReference>
<accession>A0A4V2X9Y4</accession>
<protein>
    <submittedName>
        <fullName evidence="2">SusD/RagB family nutrient-binding outer membrane lipoprotein</fullName>
    </submittedName>
</protein>
<dbReference type="Pfam" id="PF12771">
    <property type="entry name" value="SusD-like_2"/>
    <property type="match status" value="1"/>
</dbReference>
<dbReference type="SUPFAM" id="SSF48452">
    <property type="entry name" value="TPR-like"/>
    <property type="match status" value="1"/>
</dbReference>
<dbReference type="CDD" id="cd08977">
    <property type="entry name" value="SusD"/>
    <property type="match status" value="1"/>
</dbReference>
<organism evidence="2 3">
    <name type="scientific">Arundinibacter roseus</name>
    <dbReference type="NCBI Taxonomy" id="2070510"/>
    <lineage>
        <taxon>Bacteria</taxon>
        <taxon>Pseudomonadati</taxon>
        <taxon>Bacteroidota</taxon>
        <taxon>Cytophagia</taxon>
        <taxon>Cytophagales</taxon>
        <taxon>Spirosomataceae</taxon>
        <taxon>Arundinibacter</taxon>
    </lineage>
</organism>
<gene>
    <name evidence="2" type="ORF">EZE20_10720</name>
</gene>
<keyword evidence="3" id="KW-1185">Reference proteome</keyword>
<evidence type="ECO:0000313" key="3">
    <source>
        <dbReference type="Proteomes" id="UP000295706"/>
    </source>
</evidence>
<dbReference type="AlphaFoldDB" id="A0A4V2X9Y4"/>
<keyword evidence="1" id="KW-0732">Signal</keyword>
<reference evidence="2 3" key="1">
    <citation type="submission" date="2019-02" db="EMBL/GenBank/DDBJ databases">
        <title>Arundinibacter roseus gen. nov., sp. nov., a new member of the family Cytophagaceae.</title>
        <authorList>
            <person name="Szuroczki S."/>
            <person name="Khayer B."/>
            <person name="Sproer C."/>
            <person name="Toumi M."/>
            <person name="Szabo A."/>
            <person name="Felfoldi T."/>
            <person name="Schumann P."/>
            <person name="Toth E."/>
        </authorList>
    </citation>
    <scope>NUCLEOTIDE SEQUENCE [LARGE SCALE GENOMIC DNA]</scope>
    <source>
        <strain evidence="2 3">DMA-k-7a</strain>
    </source>
</reference>
<name>A0A4V2X9Y4_9BACT</name>
<dbReference type="Proteomes" id="UP000295706">
    <property type="component" value="Unassembled WGS sequence"/>
</dbReference>
<sequence length="478" mass="52584">MKKNIKISLMGALMATALVACEPSDFGDMNIDPNRPSVPVTSNLLTASQQGLIGPITDSQPTLYSQQISEKFYTENSRYGTAQFSFNGFYSGPLANLELIIQLNTDEATKAVAAQNGANNNQIAVARILKAFMYWHMTDRWGDIPYSQALLGRENFTPVYDSQEAIYNSLFTELKEASAQITSGTIAGDMLLKGNLNLWKKFANTIRLNMALRLSEVSPAKARTEFASAFADGVISSNADNVVFAFLADENNDNPWEDRFQTRLDFNVSKPMVDLLKANNDPRLPIFADKAVLTQEYVGMPYGLEQGAAGAIPNGQVSFLGIAMRRQTSPGYLMTYSQTQFMLAEGALRNWISGDAETFYNEAIKASFDQYGVNSGTVHADYIAQSGVAFDASKGLEQIITQKWVALFLNGYEAWAEWRRTGFPVLTPPASTISPSGIIPTRQGYPTTERDLNGINYNAALQGLGGKDDLDGKVWWDK</sequence>
<comment type="caution">
    <text evidence="2">The sequence shown here is derived from an EMBL/GenBank/DDBJ whole genome shotgun (WGS) entry which is preliminary data.</text>
</comment>
<proteinExistence type="predicted"/>
<dbReference type="InterPro" id="IPR011990">
    <property type="entry name" value="TPR-like_helical_dom_sf"/>
</dbReference>
<evidence type="ECO:0000313" key="2">
    <source>
        <dbReference type="EMBL" id="TDB65175.1"/>
    </source>
</evidence>
<dbReference type="Gene3D" id="1.25.40.390">
    <property type="match status" value="1"/>
</dbReference>
<dbReference type="InterPro" id="IPR041662">
    <property type="entry name" value="SusD-like_2"/>
</dbReference>
<feature type="signal peptide" evidence="1">
    <location>
        <begin position="1"/>
        <end position="20"/>
    </location>
</feature>
<dbReference type="EMBL" id="SMJU01000006">
    <property type="protein sequence ID" value="TDB65175.1"/>
    <property type="molecule type" value="Genomic_DNA"/>
</dbReference>
<dbReference type="PROSITE" id="PS51257">
    <property type="entry name" value="PROKAR_LIPOPROTEIN"/>
    <property type="match status" value="1"/>
</dbReference>
<evidence type="ECO:0000256" key="1">
    <source>
        <dbReference type="SAM" id="SignalP"/>
    </source>
</evidence>
<dbReference type="OrthoDB" id="843771at2"/>
<keyword evidence="2" id="KW-0449">Lipoprotein</keyword>
<feature type="chain" id="PRO_5020911546" evidence="1">
    <location>
        <begin position="21"/>
        <end position="478"/>
    </location>
</feature>